<accession>A0A1V9XDP9</accession>
<dbReference type="STRING" id="418985.A0A1V9XDP9"/>
<evidence type="ECO:0000256" key="3">
    <source>
        <dbReference type="ARBA" id="ARBA00022989"/>
    </source>
</evidence>
<gene>
    <name evidence="6" type="ORF">BIW11_01460</name>
</gene>
<dbReference type="GO" id="GO:0016020">
    <property type="term" value="C:membrane"/>
    <property type="evidence" value="ECO:0007669"/>
    <property type="project" value="UniProtKB-SubCell"/>
</dbReference>
<keyword evidence="3 5" id="KW-1133">Transmembrane helix</keyword>
<sequence length="459" mass="51849">MDHILDNTGLWHYPVLLLNALGGFSYAWHIMALQFMTPKDLDYWCARPNDSISVDDWKTINEGVDVRCFVRSDDGSEVECDVWEYDHSYHARTLTEEWDAVCDRKYLPGSSQSLMMAGMIGSLIFSQLSDWYGRRRILALSNALHVTTGLIVATTSTFWTFTITRMVSWAVTMGYTTLALECVGPGKRALVAVSGSFAWFIGLMTLPLITYNVRDWRMLQIINSLPAVIFAIWVCLIDESPKWLVSAGHYEEASKVLEKVVKRNRLRDVDVNAVIAEAREQIETERKKKIRGTIVDLFRGFIIARTTAIFILNDITGVLVYYYLLYFTVDIGSNSYTNIVFTAITEAPFGIVSYLVIKYARRKPMYSITYALVIAPLSILLFVPQSENVTCMVLALIAKLSGQITWAVIQVHVSEVYSTHVRALAGSFVHTMSRVGAITAPLLIVFKYDSRGGYIQQLK</sequence>
<dbReference type="AlphaFoldDB" id="A0A1V9XDP9"/>
<proteinExistence type="predicted"/>
<evidence type="ECO:0000313" key="7">
    <source>
        <dbReference type="Proteomes" id="UP000192247"/>
    </source>
</evidence>
<keyword evidence="4 5" id="KW-0472">Membrane</keyword>
<organism evidence="6 7">
    <name type="scientific">Tropilaelaps mercedesae</name>
    <dbReference type="NCBI Taxonomy" id="418985"/>
    <lineage>
        <taxon>Eukaryota</taxon>
        <taxon>Metazoa</taxon>
        <taxon>Ecdysozoa</taxon>
        <taxon>Arthropoda</taxon>
        <taxon>Chelicerata</taxon>
        <taxon>Arachnida</taxon>
        <taxon>Acari</taxon>
        <taxon>Parasitiformes</taxon>
        <taxon>Mesostigmata</taxon>
        <taxon>Gamasina</taxon>
        <taxon>Dermanyssoidea</taxon>
        <taxon>Laelapidae</taxon>
        <taxon>Tropilaelaps</taxon>
    </lineage>
</organism>
<dbReference type="InterPro" id="IPR036259">
    <property type="entry name" value="MFS_trans_sf"/>
</dbReference>
<reference evidence="6 7" key="1">
    <citation type="journal article" date="2017" name="Gigascience">
        <title>Draft genome of the honey bee ectoparasitic mite, Tropilaelaps mercedesae, is shaped by the parasitic life history.</title>
        <authorList>
            <person name="Dong X."/>
            <person name="Armstrong S.D."/>
            <person name="Xia D."/>
            <person name="Makepeace B.L."/>
            <person name="Darby A.C."/>
            <person name="Kadowaki T."/>
        </authorList>
    </citation>
    <scope>NUCLEOTIDE SEQUENCE [LARGE SCALE GENOMIC DNA]</scope>
    <source>
        <strain evidence="6">Wuxi-XJTLU</strain>
    </source>
</reference>
<comment type="caution">
    <text evidence="6">The sequence shown here is derived from an EMBL/GenBank/DDBJ whole genome shotgun (WGS) entry which is preliminary data.</text>
</comment>
<evidence type="ECO:0000256" key="1">
    <source>
        <dbReference type="ARBA" id="ARBA00004141"/>
    </source>
</evidence>
<dbReference type="InParanoid" id="A0A1V9XDP9"/>
<evidence type="ECO:0000256" key="5">
    <source>
        <dbReference type="SAM" id="Phobius"/>
    </source>
</evidence>
<keyword evidence="7" id="KW-1185">Reference proteome</keyword>
<dbReference type="Proteomes" id="UP000192247">
    <property type="component" value="Unassembled WGS sequence"/>
</dbReference>
<feature type="transmembrane region" description="Helical" evidence="5">
    <location>
        <begin position="137"/>
        <end position="160"/>
    </location>
</feature>
<feature type="transmembrane region" description="Helical" evidence="5">
    <location>
        <begin position="336"/>
        <end position="357"/>
    </location>
</feature>
<dbReference type="EMBL" id="MNPL01014039">
    <property type="protein sequence ID" value="OQR71619.1"/>
    <property type="molecule type" value="Genomic_DNA"/>
</dbReference>
<keyword evidence="2 5" id="KW-0812">Transmembrane</keyword>
<dbReference type="InterPro" id="IPR005828">
    <property type="entry name" value="MFS_sugar_transport-like"/>
</dbReference>
<feature type="transmembrane region" description="Helical" evidence="5">
    <location>
        <begin position="364"/>
        <end position="383"/>
    </location>
</feature>
<dbReference type="Gene3D" id="1.20.1250.20">
    <property type="entry name" value="MFS general substrate transporter like domains"/>
    <property type="match status" value="1"/>
</dbReference>
<dbReference type="OrthoDB" id="6510545at2759"/>
<protein>
    <submittedName>
        <fullName evidence="6">Solute carrier family 22 member 6-B-like</fullName>
    </submittedName>
</protein>
<evidence type="ECO:0000256" key="2">
    <source>
        <dbReference type="ARBA" id="ARBA00022692"/>
    </source>
</evidence>
<dbReference type="PANTHER" id="PTHR24064">
    <property type="entry name" value="SOLUTE CARRIER FAMILY 22 MEMBER"/>
    <property type="match status" value="1"/>
</dbReference>
<evidence type="ECO:0000256" key="4">
    <source>
        <dbReference type="ARBA" id="ARBA00023136"/>
    </source>
</evidence>
<feature type="transmembrane region" description="Helical" evidence="5">
    <location>
        <begin position="12"/>
        <end position="31"/>
    </location>
</feature>
<dbReference type="FunCoup" id="A0A1V9XDP9">
    <property type="interactions" value="23"/>
</dbReference>
<comment type="subcellular location">
    <subcellularLocation>
        <location evidence="1">Membrane</location>
        <topology evidence="1">Multi-pass membrane protein</topology>
    </subcellularLocation>
</comment>
<dbReference type="Pfam" id="PF00083">
    <property type="entry name" value="Sugar_tr"/>
    <property type="match status" value="1"/>
</dbReference>
<feature type="transmembrane region" description="Helical" evidence="5">
    <location>
        <begin position="190"/>
        <end position="210"/>
    </location>
</feature>
<name>A0A1V9XDP9_9ACAR</name>
<evidence type="ECO:0000313" key="6">
    <source>
        <dbReference type="EMBL" id="OQR71619.1"/>
    </source>
</evidence>
<feature type="transmembrane region" description="Helical" evidence="5">
    <location>
        <begin position="297"/>
        <end position="324"/>
    </location>
</feature>
<dbReference type="GO" id="GO:0022857">
    <property type="term" value="F:transmembrane transporter activity"/>
    <property type="evidence" value="ECO:0007669"/>
    <property type="project" value="InterPro"/>
</dbReference>
<dbReference type="SUPFAM" id="SSF103473">
    <property type="entry name" value="MFS general substrate transporter"/>
    <property type="match status" value="1"/>
</dbReference>